<dbReference type="Proteomes" id="UP000280834">
    <property type="component" value="Unassembled WGS sequence"/>
</dbReference>
<name>A0A0R3R574_9BILA</name>
<evidence type="ECO:0000313" key="2">
    <source>
        <dbReference type="Proteomes" id="UP000280834"/>
    </source>
</evidence>
<dbReference type="WBParaSite" id="BTMF_0001516401-mRNA-1">
    <property type="protein sequence ID" value="BTMF_0001516401-mRNA-1"/>
    <property type="gene ID" value="BTMF_0001516401"/>
</dbReference>
<sequence length="34" mass="3684">MCNGSHIFRKLTIFLAAIGIEVICTTNFTNAANV</sequence>
<organism evidence="3">
    <name type="scientific">Brugia timori</name>
    <dbReference type="NCBI Taxonomy" id="42155"/>
    <lineage>
        <taxon>Eukaryota</taxon>
        <taxon>Metazoa</taxon>
        <taxon>Ecdysozoa</taxon>
        <taxon>Nematoda</taxon>
        <taxon>Chromadorea</taxon>
        <taxon>Rhabditida</taxon>
        <taxon>Spirurina</taxon>
        <taxon>Spiruromorpha</taxon>
        <taxon>Filarioidea</taxon>
        <taxon>Onchocercidae</taxon>
        <taxon>Brugia</taxon>
    </lineage>
</organism>
<reference evidence="1 2" key="2">
    <citation type="submission" date="2018-11" db="EMBL/GenBank/DDBJ databases">
        <authorList>
            <consortium name="Pathogen Informatics"/>
        </authorList>
    </citation>
    <scope>NUCLEOTIDE SEQUENCE [LARGE SCALE GENOMIC DNA]</scope>
</reference>
<dbReference type="AlphaFoldDB" id="A0A0R3R574"/>
<evidence type="ECO:0000313" key="3">
    <source>
        <dbReference type="WBParaSite" id="BTMF_0001516401-mRNA-1"/>
    </source>
</evidence>
<dbReference type="EMBL" id="UZAG01019820">
    <property type="protein sequence ID" value="VDO44941.1"/>
    <property type="molecule type" value="Genomic_DNA"/>
</dbReference>
<accession>A0A0R3R574</accession>
<evidence type="ECO:0000313" key="1">
    <source>
        <dbReference type="EMBL" id="VDO44941.1"/>
    </source>
</evidence>
<proteinExistence type="predicted"/>
<keyword evidence="2" id="KW-1185">Reference proteome</keyword>
<gene>
    <name evidence="1" type="ORF">BTMF_LOCUS13160</name>
</gene>
<protein>
    <submittedName>
        <fullName evidence="3">Fimbrial protein</fullName>
    </submittedName>
</protein>
<reference evidence="3" key="1">
    <citation type="submission" date="2017-02" db="UniProtKB">
        <authorList>
            <consortium name="WormBaseParasite"/>
        </authorList>
    </citation>
    <scope>IDENTIFICATION</scope>
</reference>